<protein>
    <recommendedName>
        <fullName evidence="4">Deoxynucleoside monophosphate kinase</fullName>
    </recommendedName>
</protein>
<gene>
    <name evidence="2" type="ORF">UFOVP1035_43</name>
    <name evidence="3" type="ORF">UFOVP1181_2</name>
    <name evidence="1" type="ORF">UFOVP965_47</name>
</gene>
<dbReference type="EMBL" id="LR796984">
    <property type="protein sequence ID" value="CAB4179773.1"/>
    <property type="molecule type" value="Genomic_DNA"/>
</dbReference>
<evidence type="ECO:0008006" key="4">
    <source>
        <dbReference type="Google" id="ProtNLM"/>
    </source>
</evidence>
<proteinExistence type="predicted"/>
<dbReference type="SUPFAM" id="SSF52540">
    <property type="entry name" value="P-loop containing nucleoside triphosphate hydrolases"/>
    <property type="match status" value="1"/>
</dbReference>
<dbReference type="EMBL" id="LR796920">
    <property type="protein sequence ID" value="CAB4174481.1"/>
    <property type="molecule type" value="Genomic_DNA"/>
</dbReference>
<accession>A0A6J5PYK3</accession>
<evidence type="ECO:0000313" key="1">
    <source>
        <dbReference type="EMBL" id="CAB4174481.1"/>
    </source>
</evidence>
<evidence type="ECO:0000313" key="2">
    <source>
        <dbReference type="EMBL" id="CAB4179773.1"/>
    </source>
</evidence>
<evidence type="ECO:0000313" key="3">
    <source>
        <dbReference type="EMBL" id="CAB4188255.1"/>
    </source>
</evidence>
<dbReference type="EMBL" id="LR797127">
    <property type="protein sequence ID" value="CAB4188255.1"/>
    <property type="molecule type" value="Genomic_DNA"/>
</dbReference>
<name>A0A6J5PYK3_9CAUD</name>
<reference evidence="1" key="1">
    <citation type="submission" date="2020-05" db="EMBL/GenBank/DDBJ databases">
        <authorList>
            <person name="Chiriac C."/>
            <person name="Salcher M."/>
            <person name="Ghai R."/>
            <person name="Kavagutti S V."/>
        </authorList>
    </citation>
    <scope>NUCLEOTIDE SEQUENCE</scope>
</reference>
<dbReference type="InterPro" id="IPR027417">
    <property type="entry name" value="P-loop_NTPase"/>
</dbReference>
<organism evidence="1">
    <name type="scientific">uncultured Caudovirales phage</name>
    <dbReference type="NCBI Taxonomy" id="2100421"/>
    <lineage>
        <taxon>Viruses</taxon>
        <taxon>Duplodnaviria</taxon>
        <taxon>Heunggongvirae</taxon>
        <taxon>Uroviricota</taxon>
        <taxon>Caudoviricetes</taxon>
        <taxon>Peduoviridae</taxon>
        <taxon>Maltschvirus</taxon>
        <taxon>Maltschvirus maltsch</taxon>
    </lineage>
</organism>
<sequence length="188" mass="21035">MNLCRLREGEIELLIGLSGFARSGKDTVAGMLMGLHGFQNIAFANKLKELLYKTNPLVWAGEGDTLYVQRIVDDIGWEAAKATPEVRELLQRIGVAARDIFGESFWIKQALGDLDLSKKYVVTDVRFKNEAESILDLGGYVWRINRPGVGPANSHVSENDMTDWPFDAVIENDKDMQHLIEQVGSLIK</sequence>
<dbReference type="Gene3D" id="3.40.50.300">
    <property type="entry name" value="P-loop containing nucleotide triphosphate hydrolases"/>
    <property type="match status" value="1"/>
</dbReference>
<dbReference type="InterPro" id="IPR048444">
    <property type="entry name" value="DNMK"/>
</dbReference>
<dbReference type="Pfam" id="PF21448">
    <property type="entry name" value="DNMK"/>
    <property type="match status" value="1"/>
</dbReference>